<reference evidence="2" key="1">
    <citation type="submission" date="2025-08" db="UniProtKB">
        <authorList>
            <consortium name="RefSeq"/>
        </authorList>
    </citation>
    <scope>IDENTIFICATION</scope>
</reference>
<keyword evidence="1" id="KW-1185">Reference proteome</keyword>
<organism evidence="1 2">
    <name type="scientific">Octodon degus</name>
    <name type="common">Degu</name>
    <name type="synonym">Sciurus degus</name>
    <dbReference type="NCBI Taxonomy" id="10160"/>
    <lineage>
        <taxon>Eukaryota</taxon>
        <taxon>Metazoa</taxon>
        <taxon>Chordata</taxon>
        <taxon>Craniata</taxon>
        <taxon>Vertebrata</taxon>
        <taxon>Euteleostomi</taxon>
        <taxon>Mammalia</taxon>
        <taxon>Eutheria</taxon>
        <taxon>Euarchontoglires</taxon>
        <taxon>Glires</taxon>
        <taxon>Rodentia</taxon>
        <taxon>Hystricomorpha</taxon>
        <taxon>Octodontidae</taxon>
        <taxon>Octodon</taxon>
    </lineage>
</organism>
<dbReference type="OrthoDB" id="10005811at2759"/>
<protein>
    <submittedName>
        <fullName evidence="2">EF-hand calcium-binding domain-containing protein 12 isoform X1</fullName>
    </submittedName>
</protein>
<name>A0A6P6DNP1_OCTDE</name>
<dbReference type="InterPro" id="IPR042847">
    <property type="entry name" value="EFC12"/>
</dbReference>
<sequence length="557" mass="62569">MDESYEVHDLLGSALLGSCQPETLEDDGSTDVVPAFDPEPVIAHCFKQFKQDFQLPKSRRRVIIVPAQQGQVPVNPTSQPLLSPPPVPSLRGLDAEGQSGNIPRPLEDRVAWLHQRTRLRKELDAMGDVTQWLKSKPSLSLLETKVLRMLHEKRKAQVMGQMTATTATKKKAPQRVVPQLRLPKPLALSALYTYLRRRKIQVLELFSKDQVMQQKVSREEFLSALRKVGVPLKHQEIEDVVIYLSSLGKQHNITMKTLASTYKQWFLAQQRSTLSTVYKGYIPAQSSTSPQPCKKDLLTVPEVPIPSEARPLTLEEMEDVGKHYRERRRQLKLPIPSIQYTESCRLVSSGDQRVDHHCLPSTVAGEHQELLDTVRRDDFLLYLRCRRQCMASGVPVTEDVLSRALLYPGDRIILQDTQVLPIRQPGGFYCDLKALPTHTMQGPRLGPQKSDKLSVPMPLPTHQHLFCSGWDAGHDDLCQLAALTGHLGWWPQSLPLWRHVLLTSATHSCLAEPSPGPQSQLWVFVGTVLLALPPCAGQLTFLKVGSATRPVPEAQRD</sequence>
<dbReference type="InParanoid" id="A0A6P6DNP1"/>
<dbReference type="PANTHER" id="PTHR47225">
    <property type="entry name" value="EF-HAND CALCIUM-BINDING DOMAIN-CONTAINING PROTEIN 12"/>
    <property type="match status" value="1"/>
</dbReference>
<dbReference type="Proteomes" id="UP000515203">
    <property type="component" value="Unplaced"/>
</dbReference>
<dbReference type="CTD" id="90288"/>
<gene>
    <name evidence="2" type="primary">Efcab12</name>
</gene>
<proteinExistence type="predicted"/>
<dbReference type="AlphaFoldDB" id="A0A6P6DNP1"/>
<accession>A0A6P6DNP1</accession>
<evidence type="ECO:0000313" key="2">
    <source>
        <dbReference type="RefSeq" id="XP_023561714.1"/>
    </source>
</evidence>
<dbReference type="RefSeq" id="XP_023561714.1">
    <property type="nucleotide sequence ID" value="XM_023705946.1"/>
</dbReference>
<dbReference type="PANTHER" id="PTHR47225:SF1">
    <property type="entry name" value="EF-HAND CALCIUM-BINDING DOMAIN-CONTAINING PROTEIN 12"/>
    <property type="match status" value="1"/>
</dbReference>
<dbReference type="GeneID" id="101579536"/>
<evidence type="ECO:0000313" key="1">
    <source>
        <dbReference type="Proteomes" id="UP000515203"/>
    </source>
</evidence>